<dbReference type="Proteomes" id="UP000184301">
    <property type="component" value="Unassembled WGS sequence"/>
</dbReference>
<keyword evidence="3" id="KW-1185">Reference proteome</keyword>
<reference evidence="2 3" key="1">
    <citation type="submission" date="2016-11" db="EMBL/GenBank/DDBJ databases">
        <authorList>
            <person name="Jaros S."/>
            <person name="Januszkiewicz K."/>
            <person name="Wedrychowicz H."/>
        </authorList>
    </citation>
    <scope>NUCLEOTIDE SEQUENCE [LARGE SCALE GENOMIC DNA]</scope>
    <source>
        <strain evidence="2 3">DSM 15480</strain>
    </source>
</reference>
<dbReference type="RefSeq" id="WP_073105968.1">
    <property type="nucleotide sequence ID" value="NZ_FQZY01000012.1"/>
</dbReference>
<accession>A0A1M6KHJ8</accession>
<dbReference type="GO" id="GO:0016020">
    <property type="term" value="C:membrane"/>
    <property type="evidence" value="ECO:0007669"/>
    <property type="project" value="InterPro"/>
</dbReference>
<dbReference type="InterPro" id="IPR000462">
    <property type="entry name" value="CDP-OH_P_trans"/>
</dbReference>
<proteinExistence type="predicted"/>
<name>A0A1M6KHJ8_9FIRM</name>
<dbReference type="InterPro" id="IPR043130">
    <property type="entry name" value="CDP-OH_PTrfase_TM_dom"/>
</dbReference>
<evidence type="ECO:0000256" key="1">
    <source>
        <dbReference type="SAM" id="Phobius"/>
    </source>
</evidence>
<evidence type="ECO:0000313" key="3">
    <source>
        <dbReference type="Proteomes" id="UP000184301"/>
    </source>
</evidence>
<keyword evidence="1" id="KW-1133">Transmembrane helix</keyword>
<organism evidence="2 3">
    <name type="scientific">Hespellia stercorisuis DSM 15480</name>
    <dbReference type="NCBI Taxonomy" id="1121950"/>
    <lineage>
        <taxon>Bacteria</taxon>
        <taxon>Bacillati</taxon>
        <taxon>Bacillota</taxon>
        <taxon>Clostridia</taxon>
        <taxon>Lachnospirales</taxon>
        <taxon>Lachnospiraceae</taxon>
        <taxon>Hespellia</taxon>
    </lineage>
</organism>
<dbReference type="Gene3D" id="1.20.120.1760">
    <property type="match status" value="1"/>
</dbReference>
<keyword evidence="1" id="KW-0812">Transmembrane</keyword>
<dbReference type="EMBL" id="FQZY01000012">
    <property type="protein sequence ID" value="SHJ58416.1"/>
    <property type="molecule type" value="Genomic_DNA"/>
</dbReference>
<dbReference type="STRING" id="1121950.SAMN02745243_00903"/>
<sequence length="211" mass="23382">MQKEKQVLGFYDYTVILTYISLLISVGGIFLAICGYLKLSVTALALSGLCDMFDGKIARTKKNRTIDEQRFGVQIDSLCDMVCFGISPAIICFQMGMNRPTGIIILMIFVLTGLIRLAFYNVMTENPEECPEGECSVYHGLPITSSAIALPLVMILHPLLRLNFIFVLQIVMLSIAVLYVTNFRLKKPTNAVLAIMVIIVGLAVLKLLHLC</sequence>
<feature type="transmembrane region" description="Helical" evidence="1">
    <location>
        <begin position="162"/>
        <end position="180"/>
    </location>
</feature>
<dbReference type="GO" id="GO:0016780">
    <property type="term" value="F:phosphotransferase activity, for other substituted phosphate groups"/>
    <property type="evidence" value="ECO:0007669"/>
    <property type="project" value="InterPro"/>
</dbReference>
<protein>
    <submittedName>
        <fullName evidence="2">CDP-diacylglycerol---serine O-phosphatidyltransferase</fullName>
    </submittedName>
</protein>
<keyword evidence="2" id="KW-0808">Transferase</keyword>
<dbReference type="Pfam" id="PF01066">
    <property type="entry name" value="CDP-OH_P_transf"/>
    <property type="match status" value="1"/>
</dbReference>
<feature type="transmembrane region" description="Helical" evidence="1">
    <location>
        <begin position="135"/>
        <end position="156"/>
    </location>
</feature>
<feature type="transmembrane region" description="Helical" evidence="1">
    <location>
        <begin position="192"/>
        <end position="210"/>
    </location>
</feature>
<gene>
    <name evidence="2" type="ORF">SAMN02745243_00903</name>
</gene>
<feature type="transmembrane region" description="Helical" evidence="1">
    <location>
        <begin position="12"/>
        <end position="33"/>
    </location>
</feature>
<keyword evidence="1" id="KW-0472">Membrane</keyword>
<evidence type="ECO:0000313" key="2">
    <source>
        <dbReference type="EMBL" id="SHJ58416.1"/>
    </source>
</evidence>
<dbReference type="OrthoDB" id="9777147at2"/>
<feature type="transmembrane region" description="Helical" evidence="1">
    <location>
        <begin position="103"/>
        <end position="123"/>
    </location>
</feature>
<dbReference type="GO" id="GO:0008654">
    <property type="term" value="P:phospholipid biosynthetic process"/>
    <property type="evidence" value="ECO:0007669"/>
    <property type="project" value="InterPro"/>
</dbReference>
<dbReference type="AlphaFoldDB" id="A0A1M6KHJ8"/>